<evidence type="ECO:0000313" key="1">
    <source>
        <dbReference type="EMBL" id="PZX92446.1"/>
    </source>
</evidence>
<protein>
    <submittedName>
        <fullName evidence="1">Uncharacterized protein</fullName>
    </submittedName>
</protein>
<proteinExistence type="predicted"/>
<dbReference type="AlphaFoldDB" id="A0A2W7TSU0"/>
<dbReference type="Proteomes" id="UP000249177">
    <property type="component" value="Unassembled WGS sequence"/>
</dbReference>
<evidence type="ECO:0000313" key="2">
    <source>
        <dbReference type="Proteomes" id="UP000249177"/>
    </source>
</evidence>
<name>A0A2W7TSU0_9FLAO</name>
<dbReference type="RefSeq" id="WP_111410953.1">
    <property type="nucleotide sequence ID" value="NZ_QKXH01000010.1"/>
</dbReference>
<gene>
    <name evidence="1" type="ORF">DOS84_15095</name>
</gene>
<keyword evidence="2" id="KW-1185">Reference proteome</keyword>
<dbReference type="EMBL" id="QKXH01000010">
    <property type="protein sequence ID" value="PZX92446.1"/>
    <property type="molecule type" value="Genomic_DNA"/>
</dbReference>
<comment type="caution">
    <text evidence="1">The sequence shown here is derived from an EMBL/GenBank/DDBJ whole genome shotgun (WGS) entry which is preliminary data.</text>
</comment>
<dbReference type="OrthoDB" id="1290266at2"/>
<reference evidence="1 2" key="1">
    <citation type="submission" date="2018-06" db="EMBL/GenBank/DDBJ databases">
        <title>Flavobacterium sp IMCC34762, genome.</title>
        <authorList>
            <person name="Joung Y."/>
            <person name="Cho J."/>
            <person name="Song J."/>
        </authorList>
    </citation>
    <scope>NUCLEOTIDE SEQUENCE [LARGE SCALE GENOMIC DNA]</scope>
    <source>
        <strain evidence="1 2">IMCC34762</strain>
    </source>
</reference>
<accession>A0A2W7TSU0</accession>
<sequence length="188" mass="22199">MINYIKDYNEITIQSVNQNFNWKQNLAILFSEKNAIKFSRSKIPFTAIACFTDHCDFDIPENLKIQRDFFKRNNVKVTKGFFLNHFSKRSDNASFENDVEELSLWQNDGHELGYHFLSQSLKNIPDSFETFFNLKAPFSGLCTWIDHCFQPYYFSLFKNKKIIEEDYEANLISKILESFGIILTLVKQ</sequence>
<organism evidence="1 2">
    <name type="scientific">Flavobacterium aquariorum</name>
    <dbReference type="NCBI Taxonomy" id="2217670"/>
    <lineage>
        <taxon>Bacteria</taxon>
        <taxon>Pseudomonadati</taxon>
        <taxon>Bacteroidota</taxon>
        <taxon>Flavobacteriia</taxon>
        <taxon>Flavobacteriales</taxon>
        <taxon>Flavobacteriaceae</taxon>
        <taxon>Flavobacterium</taxon>
    </lineage>
</organism>